<comment type="caution">
    <text evidence="2">The sequence shown here is derived from an EMBL/GenBank/DDBJ whole genome shotgun (WGS) entry which is preliminary data.</text>
</comment>
<name>A0A813KE39_POLGL</name>
<proteinExistence type="predicted"/>
<evidence type="ECO:0000256" key="1">
    <source>
        <dbReference type="SAM" id="MobiDB-lite"/>
    </source>
</evidence>
<feature type="non-terminal residue" evidence="2">
    <location>
        <position position="129"/>
    </location>
</feature>
<dbReference type="AlphaFoldDB" id="A0A813KE39"/>
<evidence type="ECO:0000313" key="3">
    <source>
        <dbReference type="Proteomes" id="UP000626109"/>
    </source>
</evidence>
<feature type="compositionally biased region" description="Low complexity" evidence="1">
    <location>
        <begin position="1"/>
        <end position="16"/>
    </location>
</feature>
<feature type="region of interest" description="Disordered" evidence="1">
    <location>
        <begin position="1"/>
        <end position="49"/>
    </location>
</feature>
<protein>
    <submittedName>
        <fullName evidence="2">Uncharacterized protein</fullName>
    </submittedName>
</protein>
<dbReference type="EMBL" id="CAJNNW010029679">
    <property type="protein sequence ID" value="CAE8701100.1"/>
    <property type="molecule type" value="Genomic_DNA"/>
</dbReference>
<dbReference type="Proteomes" id="UP000626109">
    <property type="component" value="Unassembled WGS sequence"/>
</dbReference>
<accession>A0A813KE39</accession>
<feature type="non-terminal residue" evidence="2">
    <location>
        <position position="1"/>
    </location>
</feature>
<gene>
    <name evidence="2" type="ORF">PGLA2088_LOCUS31897</name>
</gene>
<evidence type="ECO:0000313" key="2">
    <source>
        <dbReference type="EMBL" id="CAE8701100.1"/>
    </source>
</evidence>
<organism evidence="2 3">
    <name type="scientific">Polarella glacialis</name>
    <name type="common">Dinoflagellate</name>
    <dbReference type="NCBI Taxonomy" id="89957"/>
    <lineage>
        <taxon>Eukaryota</taxon>
        <taxon>Sar</taxon>
        <taxon>Alveolata</taxon>
        <taxon>Dinophyceae</taxon>
        <taxon>Suessiales</taxon>
        <taxon>Suessiaceae</taxon>
        <taxon>Polarella</taxon>
    </lineage>
</organism>
<sequence length="129" mass="13987">MGRSTATVAASRSRAVPPRGANCGSRREEAAKGKHFGSSPGVSKGKHRASYETSAVPLACFEELRHELQAAIQSRAAGILERYQEVLQPAGAKQAERACQERLVDLASALRQLTEAERQRGKFLRSLRG</sequence>
<reference evidence="2" key="1">
    <citation type="submission" date="2021-02" db="EMBL/GenBank/DDBJ databases">
        <authorList>
            <person name="Dougan E. K."/>
            <person name="Rhodes N."/>
            <person name="Thang M."/>
            <person name="Chan C."/>
        </authorList>
    </citation>
    <scope>NUCLEOTIDE SEQUENCE</scope>
</reference>